<name>A0A841HN14_9GAMM</name>
<keyword evidence="4" id="KW-0804">Transcription</keyword>
<dbReference type="InterPro" id="IPR036388">
    <property type="entry name" value="WH-like_DNA-bd_sf"/>
</dbReference>
<keyword evidence="2" id="KW-0805">Transcription regulation</keyword>
<dbReference type="PANTHER" id="PTHR30537:SF74">
    <property type="entry name" value="HTH-TYPE TRANSCRIPTIONAL REGULATOR TRPI"/>
    <property type="match status" value="1"/>
</dbReference>
<evidence type="ECO:0000256" key="3">
    <source>
        <dbReference type="ARBA" id="ARBA00023125"/>
    </source>
</evidence>
<dbReference type="PROSITE" id="PS50931">
    <property type="entry name" value="HTH_LYSR"/>
    <property type="match status" value="1"/>
</dbReference>
<dbReference type="SUPFAM" id="SSF46785">
    <property type="entry name" value="Winged helix' DNA-binding domain"/>
    <property type="match status" value="1"/>
</dbReference>
<protein>
    <submittedName>
        <fullName evidence="6">DNA-binding transcriptional LysR family regulator</fullName>
    </submittedName>
</protein>
<evidence type="ECO:0000313" key="7">
    <source>
        <dbReference type="Proteomes" id="UP000588068"/>
    </source>
</evidence>
<sequence length="333" mass="37128">MLAEETLRARLPSSHLPSRKALPPFEALRAFDAIARLGGVRKAAQYLCRDHAVVSRHLRAIEEWTGAKLIERTPGGAVLTEEGVRYHREVAVAMDLIANATIDLMKRGDNRCLHIRCMPGFALHWLSARLGDFERANPGIDVELRPADRSPELLTQDTDIEIRLVPSYVPTPFQLPSNLKAAEVATVAIIAAASKGYMNSAPPVREPRDLLKLQLLHEENFDRWRNWLGAHGVVDDVDLTGPRLWQGHLTLDAARHGRGAALTNQLIVADDIAAGRLVEVGQDLPTFQPKAMGSYYFIAKADRWDSTLIRRFRQWLVSTIATQHPELRSGNAE</sequence>
<dbReference type="PANTHER" id="PTHR30537">
    <property type="entry name" value="HTH-TYPE TRANSCRIPTIONAL REGULATOR"/>
    <property type="match status" value="1"/>
</dbReference>
<dbReference type="SUPFAM" id="SSF53850">
    <property type="entry name" value="Periplasmic binding protein-like II"/>
    <property type="match status" value="1"/>
</dbReference>
<evidence type="ECO:0000256" key="1">
    <source>
        <dbReference type="ARBA" id="ARBA00009437"/>
    </source>
</evidence>
<dbReference type="InterPro" id="IPR058163">
    <property type="entry name" value="LysR-type_TF_proteobact-type"/>
</dbReference>
<comment type="caution">
    <text evidence="6">The sequence shown here is derived from an EMBL/GenBank/DDBJ whole genome shotgun (WGS) entry which is preliminary data.</text>
</comment>
<dbReference type="Gene3D" id="1.10.10.10">
    <property type="entry name" value="Winged helix-like DNA-binding domain superfamily/Winged helix DNA-binding domain"/>
    <property type="match status" value="1"/>
</dbReference>
<dbReference type="GO" id="GO:0003700">
    <property type="term" value="F:DNA-binding transcription factor activity"/>
    <property type="evidence" value="ECO:0007669"/>
    <property type="project" value="InterPro"/>
</dbReference>
<feature type="domain" description="HTH lysR-type" evidence="5">
    <location>
        <begin position="23"/>
        <end position="80"/>
    </location>
</feature>
<dbReference type="EMBL" id="JACHHZ010000003">
    <property type="protein sequence ID" value="MBB6093739.1"/>
    <property type="molecule type" value="Genomic_DNA"/>
</dbReference>
<dbReference type="AlphaFoldDB" id="A0A841HN14"/>
<dbReference type="Gene3D" id="3.40.190.10">
    <property type="entry name" value="Periplasmic binding protein-like II"/>
    <property type="match status" value="2"/>
</dbReference>
<evidence type="ECO:0000256" key="4">
    <source>
        <dbReference type="ARBA" id="ARBA00023163"/>
    </source>
</evidence>
<dbReference type="InterPro" id="IPR005119">
    <property type="entry name" value="LysR_subst-bd"/>
</dbReference>
<dbReference type="GO" id="GO:0006351">
    <property type="term" value="P:DNA-templated transcription"/>
    <property type="evidence" value="ECO:0007669"/>
    <property type="project" value="TreeGrafter"/>
</dbReference>
<dbReference type="Pfam" id="PF03466">
    <property type="entry name" value="LysR_substrate"/>
    <property type="match status" value="1"/>
</dbReference>
<dbReference type="Pfam" id="PF00126">
    <property type="entry name" value="HTH_1"/>
    <property type="match status" value="1"/>
</dbReference>
<keyword evidence="7" id="KW-1185">Reference proteome</keyword>
<proteinExistence type="inferred from homology"/>
<evidence type="ECO:0000256" key="2">
    <source>
        <dbReference type="ARBA" id="ARBA00023015"/>
    </source>
</evidence>
<comment type="similarity">
    <text evidence="1">Belongs to the LysR transcriptional regulatory family.</text>
</comment>
<accession>A0A841HN14</accession>
<dbReference type="InterPro" id="IPR036390">
    <property type="entry name" value="WH_DNA-bd_sf"/>
</dbReference>
<gene>
    <name evidence="6" type="ORF">HNQ60_002620</name>
</gene>
<keyword evidence="3 6" id="KW-0238">DNA-binding</keyword>
<evidence type="ECO:0000313" key="6">
    <source>
        <dbReference type="EMBL" id="MBB6093739.1"/>
    </source>
</evidence>
<dbReference type="Proteomes" id="UP000588068">
    <property type="component" value="Unassembled WGS sequence"/>
</dbReference>
<dbReference type="GO" id="GO:0043565">
    <property type="term" value="F:sequence-specific DNA binding"/>
    <property type="evidence" value="ECO:0007669"/>
    <property type="project" value="TreeGrafter"/>
</dbReference>
<dbReference type="RefSeq" id="WP_184332412.1">
    <property type="nucleotide sequence ID" value="NZ_JACHHZ010000003.1"/>
</dbReference>
<dbReference type="InterPro" id="IPR000847">
    <property type="entry name" value="LysR_HTH_N"/>
</dbReference>
<reference evidence="6 7" key="1">
    <citation type="submission" date="2020-08" db="EMBL/GenBank/DDBJ databases">
        <title>Genomic Encyclopedia of Type Strains, Phase IV (KMG-IV): sequencing the most valuable type-strain genomes for metagenomic binning, comparative biology and taxonomic classification.</title>
        <authorList>
            <person name="Goeker M."/>
        </authorList>
    </citation>
    <scope>NUCLEOTIDE SEQUENCE [LARGE SCALE GENOMIC DNA]</scope>
    <source>
        <strain evidence="6 7">DSM 26723</strain>
    </source>
</reference>
<evidence type="ECO:0000259" key="5">
    <source>
        <dbReference type="PROSITE" id="PS50931"/>
    </source>
</evidence>
<organism evidence="6 7">
    <name type="scientific">Povalibacter uvarum</name>
    <dbReference type="NCBI Taxonomy" id="732238"/>
    <lineage>
        <taxon>Bacteria</taxon>
        <taxon>Pseudomonadati</taxon>
        <taxon>Pseudomonadota</taxon>
        <taxon>Gammaproteobacteria</taxon>
        <taxon>Steroidobacterales</taxon>
        <taxon>Steroidobacteraceae</taxon>
        <taxon>Povalibacter</taxon>
    </lineage>
</organism>